<dbReference type="InterPro" id="IPR006287">
    <property type="entry name" value="DJ-1"/>
</dbReference>
<accession>A0A921HUL8</accession>
<organism evidence="3 5">
    <name type="scientific">Mediterranea massiliensis</name>
    <dbReference type="NCBI Taxonomy" id="1841865"/>
    <lineage>
        <taxon>Bacteria</taxon>
        <taxon>Pseudomonadati</taxon>
        <taxon>Bacteroidota</taxon>
        <taxon>Bacteroidia</taxon>
        <taxon>Bacteroidales</taxon>
        <taxon>Bacteroidaceae</taxon>
        <taxon>Mediterranea</taxon>
    </lineage>
</organism>
<name>A0A921HUL8_9BACT</name>
<dbReference type="RefSeq" id="WP_022021672.1">
    <property type="nucleotide sequence ID" value="NZ_CALUIP010000024.1"/>
</dbReference>
<dbReference type="Gene3D" id="3.40.50.880">
    <property type="match status" value="1"/>
</dbReference>
<keyword evidence="6" id="KW-1185">Reference proteome</keyword>
<dbReference type="EMBL" id="JACLYZ010000026">
    <property type="protein sequence ID" value="MBM6735745.1"/>
    <property type="molecule type" value="Genomic_DNA"/>
</dbReference>
<evidence type="ECO:0000259" key="2">
    <source>
        <dbReference type="Pfam" id="PF01965"/>
    </source>
</evidence>
<gene>
    <name evidence="4" type="ORF">H7U35_11030</name>
    <name evidence="3" type="ORF">K8W02_03230</name>
</gene>
<evidence type="ECO:0000313" key="6">
    <source>
        <dbReference type="Proteomes" id="UP000766986"/>
    </source>
</evidence>
<keyword evidence="1" id="KW-0677">Repeat</keyword>
<dbReference type="PANTHER" id="PTHR48094:SF12">
    <property type="entry name" value="PARKINSON DISEASE PROTEIN 7 HOMOLOG"/>
    <property type="match status" value="1"/>
</dbReference>
<dbReference type="InterPro" id="IPR002818">
    <property type="entry name" value="DJ-1/PfpI"/>
</dbReference>
<dbReference type="NCBIfam" id="TIGR01383">
    <property type="entry name" value="not_thiJ"/>
    <property type="match status" value="1"/>
</dbReference>
<dbReference type="InterPro" id="IPR050325">
    <property type="entry name" value="Prot/Nucl_acid_deglycase"/>
</dbReference>
<dbReference type="AlphaFoldDB" id="A0A921HUL8"/>
<dbReference type="CDD" id="cd03135">
    <property type="entry name" value="GATase1_DJ-1"/>
    <property type="match status" value="1"/>
</dbReference>
<evidence type="ECO:0000313" key="4">
    <source>
        <dbReference type="EMBL" id="MBM6735745.1"/>
    </source>
</evidence>
<sequence>MGTVYVFFADGFEEMEAFAAVDIMKRAGLNVAMVSVTPDEIVKGSHGISVLCDKNIVNCDFFDADMMVLPGGLPGATTLNECEDLRRQLQRQAAEGKAIAAICAAPMVLGNLGLLKGKKATCYPGFDKYLEGAEYTGAMVEKDGNFITGKGPGAAIEFGLALVEHLCGREKTKELKNVMCLTK</sequence>
<feature type="domain" description="DJ-1/PfpI" evidence="2">
    <location>
        <begin position="3"/>
        <end position="164"/>
    </location>
</feature>
<dbReference type="FunFam" id="3.40.50.880:FF:000015">
    <property type="entry name" value="Protein DJ-1 homolog C"/>
    <property type="match status" value="1"/>
</dbReference>
<reference evidence="4 6" key="3">
    <citation type="journal article" date="2021" name="Sci. Rep.">
        <title>The distribution of antibiotic resistance genes in chicken gut microbiota commensals.</title>
        <authorList>
            <person name="Juricova H."/>
            <person name="Matiasovicova J."/>
            <person name="Kubasova T."/>
            <person name="Cejkova D."/>
            <person name="Rychlik I."/>
        </authorList>
    </citation>
    <scope>NUCLEOTIDE SEQUENCE [LARGE SCALE GENOMIC DNA]</scope>
    <source>
        <strain evidence="4 6">An772</strain>
    </source>
</reference>
<protein>
    <submittedName>
        <fullName evidence="3">DJ-1/PfpI family protein</fullName>
    </submittedName>
</protein>
<dbReference type="SUPFAM" id="SSF52317">
    <property type="entry name" value="Class I glutamine amidotransferase-like"/>
    <property type="match status" value="1"/>
</dbReference>
<proteinExistence type="predicted"/>
<dbReference type="Pfam" id="PF01965">
    <property type="entry name" value="DJ-1_PfpI"/>
    <property type="match status" value="1"/>
</dbReference>
<evidence type="ECO:0000256" key="1">
    <source>
        <dbReference type="ARBA" id="ARBA00022737"/>
    </source>
</evidence>
<dbReference type="Proteomes" id="UP000766986">
    <property type="component" value="Unassembled WGS sequence"/>
</dbReference>
<dbReference type="PANTHER" id="PTHR48094">
    <property type="entry name" value="PROTEIN/NUCLEIC ACID DEGLYCASE DJ-1-RELATED"/>
    <property type="match status" value="1"/>
</dbReference>
<evidence type="ECO:0000313" key="5">
    <source>
        <dbReference type="Proteomes" id="UP000717835"/>
    </source>
</evidence>
<dbReference type="InterPro" id="IPR029062">
    <property type="entry name" value="Class_I_gatase-like"/>
</dbReference>
<dbReference type="OrthoDB" id="9792284at2"/>
<dbReference type="GO" id="GO:0005737">
    <property type="term" value="C:cytoplasm"/>
    <property type="evidence" value="ECO:0007669"/>
    <property type="project" value="TreeGrafter"/>
</dbReference>
<dbReference type="Proteomes" id="UP000717835">
    <property type="component" value="Unassembled WGS sequence"/>
</dbReference>
<reference evidence="4" key="1">
    <citation type="submission" date="2020-08" db="EMBL/GenBank/DDBJ databases">
        <authorList>
            <person name="Cejkova D."/>
            <person name="Kubasova T."/>
            <person name="Jahodarova E."/>
            <person name="Rychlik I."/>
        </authorList>
    </citation>
    <scope>NUCLEOTIDE SEQUENCE</scope>
    <source>
        <strain evidence="4">An772</strain>
    </source>
</reference>
<dbReference type="EMBL" id="DYVX01000028">
    <property type="protein sequence ID" value="HJF91384.1"/>
    <property type="molecule type" value="Genomic_DNA"/>
</dbReference>
<reference evidence="3" key="4">
    <citation type="submission" date="2021-09" db="EMBL/GenBank/DDBJ databases">
        <authorList>
            <person name="Gilroy R."/>
        </authorList>
    </citation>
    <scope>NUCLEOTIDE SEQUENCE</scope>
    <source>
        <strain evidence="3">CHK55-1828</strain>
    </source>
</reference>
<comment type="caution">
    <text evidence="3">The sequence shown here is derived from an EMBL/GenBank/DDBJ whole genome shotgun (WGS) entry which is preliminary data.</text>
</comment>
<evidence type="ECO:0000313" key="3">
    <source>
        <dbReference type="EMBL" id="HJF91384.1"/>
    </source>
</evidence>
<reference evidence="3" key="2">
    <citation type="journal article" date="2021" name="PeerJ">
        <title>Extensive microbial diversity within the chicken gut microbiome revealed by metagenomics and culture.</title>
        <authorList>
            <person name="Gilroy R."/>
            <person name="Ravi A."/>
            <person name="Getino M."/>
            <person name="Pursley I."/>
            <person name="Horton D.L."/>
            <person name="Alikhan N.F."/>
            <person name="Baker D."/>
            <person name="Gharbi K."/>
            <person name="Hall N."/>
            <person name="Watson M."/>
            <person name="Adriaenssens E.M."/>
            <person name="Foster-Nyarko E."/>
            <person name="Jarju S."/>
            <person name="Secka A."/>
            <person name="Antonio M."/>
            <person name="Oren A."/>
            <person name="Chaudhuri R.R."/>
            <person name="La Ragione R."/>
            <person name="Hildebrand F."/>
            <person name="Pallen M.J."/>
        </authorList>
    </citation>
    <scope>NUCLEOTIDE SEQUENCE</scope>
    <source>
        <strain evidence="3">CHK55-1828</strain>
    </source>
</reference>